<dbReference type="GO" id="GO:0004817">
    <property type="term" value="F:cysteine-tRNA ligase activity"/>
    <property type="evidence" value="ECO:0007669"/>
    <property type="project" value="UniProtKB-UniRule"/>
</dbReference>
<comment type="subunit">
    <text evidence="3 12">Monomer.</text>
</comment>
<keyword evidence="4 12" id="KW-0963">Cytoplasm</keyword>
<dbReference type="EMBL" id="CP002629">
    <property type="protein sequence ID" value="AEB08151.1"/>
    <property type="molecule type" value="Genomic_DNA"/>
</dbReference>
<dbReference type="GO" id="GO:0006423">
    <property type="term" value="P:cysteinyl-tRNA aminoacylation"/>
    <property type="evidence" value="ECO:0007669"/>
    <property type="project" value="UniProtKB-UniRule"/>
</dbReference>
<comment type="cofactor">
    <cofactor evidence="12">
        <name>Zn(2+)</name>
        <dbReference type="ChEBI" id="CHEBI:29105"/>
    </cofactor>
    <text evidence="12">Binds 1 zinc ion per subunit.</text>
</comment>
<reference evidence="16" key="2">
    <citation type="submission" date="2011-03" db="EMBL/GenBank/DDBJ databases">
        <title>The complete genome of Desulfobacca acetoxidans DSM 11109.</title>
        <authorList>
            <consortium name="US DOE Joint Genome Institute (JGI-PGF)"/>
            <person name="Lucas S."/>
            <person name="Copeland A."/>
            <person name="Lapidus A."/>
            <person name="Bruce D."/>
            <person name="Goodwin L."/>
            <person name="Pitluck S."/>
            <person name="Peters L."/>
            <person name="Kyrpides N."/>
            <person name="Mavromatis K."/>
            <person name="Ivanova N."/>
            <person name="Ovchinnikova G."/>
            <person name="Teshima H."/>
            <person name="Detter J.C."/>
            <person name="Han C."/>
            <person name="Land M."/>
            <person name="Hauser L."/>
            <person name="Markowitz V."/>
            <person name="Cheng J.-F."/>
            <person name="Hugenholtz P."/>
            <person name="Woyke T."/>
            <person name="Wu D."/>
            <person name="Spring S."/>
            <person name="Schueler E."/>
            <person name="Brambilla E."/>
            <person name="Klenk H.-P."/>
            <person name="Eisen J.A."/>
        </authorList>
    </citation>
    <scope>NUCLEOTIDE SEQUENCE [LARGE SCALE GENOMIC DNA]</scope>
    <source>
        <strain evidence="16">ATCC 700848 / DSM 11109 / ASRB2</strain>
    </source>
</reference>
<feature type="binding site" evidence="12">
    <location>
        <position position="27"/>
    </location>
    <ligand>
        <name>Zn(2+)</name>
        <dbReference type="ChEBI" id="CHEBI:29105"/>
    </ligand>
</feature>
<evidence type="ECO:0000256" key="9">
    <source>
        <dbReference type="ARBA" id="ARBA00022840"/>
    </source>
</evidence>
<keyword evidence="6 12" id="KW-0479">Metal-binding</keyword>
<dbReference type="Proteomes" id="UP000000483">
    <property type="component" value="Chromosome"/>
</dbReference>
<protein>
    <recommendedName>
        <fullName evidence="12">Cysteine--tRNA ligase</fullName>
        <ecNumber evidence="12">6.1.1.16</ecNumber>
    </recommendedName>
    <alternativeName>
        <fullName evidence="12">Cysteinyl-tRNA synthetase</fullName>
        <shortName evidence="12">CysRS</shortName>
    </alternativeName>
</protein>
<feature type="binding site" evidence="12">
    <location>
        <position position="232"/>
    </location>
    <ligand>
        <name>Zn(2+)</name>
        <dbReference type="ChEBI" id="CHEBI:29105"/>
    </ligand>
</feature>
<dbReference type="InterPro" id="IPR015803">
    <property type="entry name" value="Cys-tRNA-ligase"/>
</dbReference>
<dbReference type="NCBIfam" id="TIGR00435">
    <property type="entry name" value="cysS"/>
    <property type="match status" value="1"/>
</dbReference>
<evidence type="ECO:0000313" key="15">
    <source>
        <dbReference type="EMBL" id="AEB08151.1"/>
    </source>
</evidence>
<evidence type="ECO:0000259" key="14">
    <source>
        <dbReference type="SMART" id="SM00840"/>
    </source>
</evidence>
<dbReference type="PRINTS" id="PR00983">
    <property type="entry name" value="TRNASYNTHCYS"/>
</dbReference>
<dbReference type="HAMAP" id="MF_00041">
    <property type="entry name" value="Cys_tRNA_synth"/>
    <property type="match status" value="1"/>
</dbReference>
<keyword evidence="7 12" id="KW-0547">Nucleotide-binding</keyword>
<dbReference type="CDD" id="cd07963">
    <property type="entry name" value="Anticodon_Ia_Cys"/>
    <property type="match status" value="1"/>
</dbReference>
<dbReference type="Gene3D" id="3.40.50.620">
    <property type="entry name" value="HUPs"/>
    <property type="match status" value="1"/>
</dbReference>
<evidence type="ECO:0000256" key="12">
    <source>
        <dbReference type="HAMAP-Rule" id="MF_00041"/>
    </source>
</evidence>
<evidence type="ECO:0000256" key="13">
    <source>
        <dbReference type="SAM" id="Coils"/>
    </source>
</evidence>
<dbReference type="CDD" id="cd00672">
    <property type="entry name" value="CysRS_core"/>
    <property type="match status" value="1"/>
</dbReference>
<reference evidence="15 16" key="1">
    <citation type="journal article" date="2011" name="Stand. Genomic Sci.">
        <title>Complete genome sequence of the acetate-degrading sulfate reducer Desulfobacca acetoxidans type strain (ASRB2).</title>
        <authorList>
            <person name="Goker M."/>
            <person name="Teshima H."/>
            <person name="Lapidus A."/>
            <person name="Nolan M."/>
            <person name="Lucas S."/>
            <person name="Hammon N."/>
            <person name="Deshpande S."/>
            <person name="Cheng J.F."/>
            <person name="Tapia R."/>
            <person name="Han C."/>
            <person name="Goodwin L."/>
            <person name="Pitluck S."/>
            <person name="Huntemann M."/>
            <person name="Liolios K."/>
            <person name="Ivanova N."/>
            <person name="Pagani I."/>
            <person name="Mavromatis K."/>
            <person name="Ovchinikova G."/>
            <person name="Pati A."/>
            <person name="Chen A."/>
            <person name="Palaniappan K."/>
            <person name="Land M."/>
            <person name="Hauser L."/>
            <person name="Brambilla E.M."/>
            <person name="Rohde M."/>
            <person name="Spring S."/>
            <person name="Detter J.C."/>
            <person name="Woyke T."/>
            <person name="Bristow J."/>
            <person name="Eisen J.A."/>
            <person name="Markowitz V."/>
            <person name="Hugenholtz P."/>
            <person name="Kyrpides N.C."/>
            <person name="Klenk H.P."/>
        </authorList>
    </citation>
    <scope>NUCLEOTIDE SEQUENCE [LARGE SCALE GENOMIC DNA]</scope>
    <source>
        <strain evidence="16">ATCC 700848 / DSM 11109 / ASRB2</strain>
    </source>
</reference>
<evidence type="ECO:0000256" key="6">
    <source>
        <dbReference type="ARBA" id="ARBA00022723"/>
    </source>
</evidence>
<gene>
    <name evidence="12" type="primary">cysS</name>
    <name evidence="15" type="ordered locus">Desac_0259</name>
</gene>
<keyword evidence="13" id="KW-0175">Coiled coil</keyword>
<dbReference type="AlphaFoldDB" id="F2NEG1"/>
<sequence length="490" mass="54940">MQVYNTLSRRKEAFIPLKPGIVQIYACGVTVYDDCHIGHARSAVVFDVIVRYLRFLGNKVSWVRNFTDIDDKIIQRAEREHTSWKTVAETYIASFQRDMAALGVAPADIEPKATDHIDEIIGFIQVLEDQGLAYQRNGDVYFPVAKFPGYGKLSGRSLDDMLAGARVDVNIQKDNPFDFALWKASKPGEPAWDSPWGPGRPGWHIECSAMSRHYLGETFDIHGGGADLIFPHHENEIAQSEAAHGKPLARYWLHNGMVTVNQEKMSKSLGNFFTIREVLAKFHPEVVRFFLIQNHYRSPLDFSDQALAEAENALERLYSTLARLDQTTGPIAAPEAISGAFSLSGLDSEEQSRLLTIRSRFLEAMDDDFNTAQALGVLFDAVRLLNRIVEHNPSGNADMSALAWTRRELTVLGGILNLLQQDPQTMLQNLRQKTDALTIPPSEIERLIAARAEARKQRDFTKADAIRQQLAEAGVLLEDTPQGAVWRVKI</sequence>
<comment type="similarity">
    <text evidence="2 12">Belongs to the class-I aminoacyl-tRNA synthetase family.</text>
</comment>
<dbReference type="InterPro" id="IPR015273">
    <property type="entry name" value="Cys-tRNA-synt_Ia_DALR"/>
</dbReference>
<dbReference type="Pfam" id="PF23493">
    <property type="entry name" value="CysS_C"/>
    <property type="match status" value="1"/>
</dbReference>
<dbReference type="SMART" id="SM00840">
    <property type="entry name" value="DALR_2"/>
    <property type="match status" value="1"/>
</dbReference>
<evidence type="ECO:0000256" key="11">
    <source>
        <dbReference type="ARBA" id="ARBA00023146"/>
    </source>
</evidence>
<proteinExistence type="inferred from homology"/>
<dbReference type="eggNOG" id="COG0215">
    <property type="taxonomic scope" value="Bacteria"/>
</dbReference>
<feature type="binding site" evidence="12">
    <location>
        <position position="207"/>
    </location>
    <ligand>
        <name>Zn(2+)</name>
        <dbReference type="ChEBI" id="CHEBI:29105"/>
    </ligand>
</feature>
<evidence type="ECO:0000256" key="4">
    <source>
        <dbReference type="ARBA" id="ARBA00022490"/>
    </source>
</evidence>
<accession>F2NEG1</accession>
<evidence type="ECO:0000256" key="10">
    <source>
        <dbReference type="ARBA" id="ARBA00022917"/>
    </source>
</evidence>
<feature type="coiled-coil region" evidence="13">
    <location>
        <begin position="300"/>
        <end position="327"/>
    </location>
</feature>
<dbReference type="GO" id="GO:0008270">
    <property type="term" value="F:zinc ion binding"/>
    <property type="evidence" value="ECO:0007669"/>
    <property type="project" value="UniProtKB-UniRule"/>
</dbReference>
<dbReference type="InterPro" id="IPR024909">
    <property type="entry name" value="Cys-tRNA/MSH_ligase"/>
</dbReference>
<feature type="binding site" evidence="12">
    <location>
        <position position="236"/>
    </location>
    <ligand>
        <name>Zn(2+)</name>
        <dbReference type="ChEBI" id="CHEBI:29105"/>
    </ligand>
</feature>
<dbReference type="HOGENOM" id="CLU_013528_0_1_7"/>
<evidence type="ECO:0000256" key="3">
    <source>
        <dbReference type="ARBA" id="ARBA00011245"/>
    </source>
</evidence>
<dbReference type="InterPro" id="IPR032678">
    <property type="entry name" value="tRNA-synt_1_cat_dom"/>
</dbReference>
<dbReference type="PANTHER" id="PTHR10890:SF3">
    <property type="entry name" value="CYSTEINE--TRNA LIGASE, CYTOPLASMIC"/>
    <property type="match status" value="1"/>
</dbReference>
<feature type="binding site" evidence="12">
    <location>
        <position position="267"/>
    </location>
    <ligand>
        <name>ATP</name>
        <dbReference type="ChEBI" id="CHEBI:30616"/>
    </ligand>
</feature>
<feature type="domain" description="Cysteinyl-tRNA synthetase class Ia DALR" evidence="14">
    <location>
        <begin position="360"/>
        <end position="427"/>
    </location>
</feature>
<evidence type="ECO:0000256" key="1">
    <source>
        <dbReference type="ARBA" id="ARBA00004496"/>
    </source>
</evidence>
<dbReference type="SUPFAM" id="SSF52374">
    <property type="entry name" value="Nucleotidylyl transferase"/>
    <property type="match status" value="1"/>
</dbReference>
<evidence type="ECO:0000256" key="2">
    <source>
        <dbReference type="ARBA" id="ARBA00005594"/>
    </source>
</evidence>
<dbReference type="SUPFAM" id="SSF47323">
    <property type="entry name" value="Anticodon-binding domain of a subclass of class I aminoacyl-tRNA synthetases"/>
    <property type="match status" value="1"/>
</dbReference>
<organism evidence="15 16">
    <name type="scientific">Desulfobacca acetoxidans (strain ATCC 700848 / DSM 11109 / ASRB2)</name>
    <dbReference type="NCBI Taxonomy" id="880072"/>
    <lineage>
        <taxon>Bacteria</taxon>
        <taxon>Pseudomonadati</taxon>
        <taxon>Thermodesulfobacteriota</taxon>
        <taxon>Desulfobaccia</taxon>
        <taxon>Desulfobaccales</taxon>
        <taxon>Desulfobaccaceae</taxon>
        <taxon>Desulfobacca</taxon>
    </lineage>
</organism>
<dbReference type="OrthoDB" id="9815130at2"/>
<dbReference type="FunFam" id="3.40.50.620:FF:000009">
    <property type="entry name" value="Cysteine--tRNA ligase"/>
    <property type="match status" value="1"/>
</dbReference>
<dbReference type="Pfam" id="PF09190">
    <property type="entry name" value="DALR_2"/>
    <property type="match status" value="1"/>
</dbReference>
<dbReference type="Pfam" id="PF01406">
    <property type="entry name" value="tRNA-synt_1e"/>
    <property type="match status" value="1"/>
</dbReference>
<dbReference type="InterPro" id="IPR014729">
    <property type="entry name" value="Rossmann-like_a/b/a_fold"/>
</dbReference>
<evidence type="ECO:0000256" key="5">
    <source>
        <dbReference type="ARBA" id="ARBA00022598"/>
    </source>
</evidence>
<dbReference type="InterPro" id="IPR009080">
    <property type="entry name" value="tRNAsynth_Ia_anticodon-bd"/>
</dbReference>
<comment type="subcellular location">
    <subcellularLocation>
        <location evidence="1 12">Cytoplasm</location>
    </subcellularLocation>
</comment>
<dbReference type="GO" id="GO:0005524">
    <property type="term" value="F:ATP binding"/>
    <property type="evidence" value="ECO:0007669"/>
    <property type="project" value="UniProtKB-UniRule"/>
</dbReference>
<dbReference type="PANTHER" id="PTHR10890">
    <property type="entry name" value="CYSTEINYL-TRNA SYNTHETASE"/>
    <property type="match status" value="1"/>
</dbReference>
<dbReference type="Gene3D" id="1.20.120.1910">
    <property type="entry name" value="Cysteine-tRNA ligase, C-terminal anti-codon recognition domain"/>
    <property type="match status" value="1"/>
</dbReference>
<keyword evidence="9 12" id="KW-0067">ATP-binding</keyword>
<feature type="short sequence motif" description="'KMSKS' region" evidence="12">
    <location>
        <begin position="264"/>
        <end position="268"/>
    </location>
</feature>
<evidence type="ECO:0000313" key="16">
    <source>
        <dbReference type="Proteomes" id="UP000000483"/>
    </source>
</evidence>
<dbReference type="GO" id="GO:0005829">
    <property type="term" value="C:cytosol"/>
    <property type="evidence" value="ECO:0007669"/>
    <property type="project" value="TreeGrafter"/>
</dbReference>
<feature type="short sequence motif" description="'HIGH' region" evidence="12">
    <location>
        <begin position="29"/>
        <end position="39"/>
    </location>
</feature>
<dbReference type="STRING" id="880072.Desac_0259"/>
<comment type="catalytic activity">
    <reaction evidence="12">
        <text>tRNA(Cys) + L-cysteine + ATP = L-cysteinyl-tRNA(Cys) + AMP + diphosphate</text>
        <dbReference type="Rhea" id="RHEA:17773"/>
        <dbReference type="Rhea" id="RHEA-COMP:9661"/>
        <dbReference type="Rhea" id="RHEA-COMP:9679"/>
        <dbReference type="ChEBI" id="CHEBI:30616"/>
        <dbReference type="ChEBI" id="CHEBI:33019"/>
        <dbReference type="ChEBI" id="CHEBI:35235"/>
        <dbReference type="ChEBI" id="CHEBI:78442"/>
        <dbReference type="ChEBI" id="CHEBI:78517"/>
        <dbReference type="ChEBI" id="CHEBI:456215"/>
        <dbReference type="EC" id="6.1.1.16"/>
    </reaction>
</comment>
<dbReference type="KEGG" id="dao:Desac_0259"/>
<keyword evidence="5 12" id="KW-0436">Ligase</keyword>
<evidence type="ECO:0000256" key="8">
    <source>
        <dbReference type="ARBA" id="ARBA00022833"/>
    </source>
</evidence>
<name>F2NEG1_DESAR</name>
<keyword evidence="16" id="KW-1185">Reference proteome</keyword>
<dbReference type="EC" id="6.1.1.16" evidence="12"/>
<keyword evidence="10 12" id="KW-0648">Protein biosynthesis</keyword>
<keyword evidence="8 12" id="KW-0862">Zinc</keyword>
<keyword evidence="11 12" id="KW-0030">Aminoacyl-tRNA synthetase</keyword>
<evidence type="ECO:0000256" key="7">
    <source>
        <dbReference type="ARBA" id="ARBA00022741"/>
    </source>
</evidence>
<dbReference type="InterPro" id="IPR056411">
    <property type="entry name" value="CysS_C"/>
</dbReference>
<dbReference type="RefSeq" id="WP_013705264.1">
    <property type="nucleotide sequence ID" value="NC_015388.1"/>
</dbReference>